<comment type="caution">
    <text evidence="2">The sequence shown here is derived from an EMBL/GenBank/DDBJ whole genome shotgun (WGS) entry which is preliminary data.</text>
</comment>
<keyword evidence="3" id="KW-1185">Reference proteome</keyword>
<evidence type="ECO:0008006" key="4">
    <source>
        <dbReference type="Google" id="ProtNLM"/>
    </source>
</evidence>
<dbReference type="AlphaFoldDB" id="A0A7W7Z7X5"/>
<dbReference type="Pfam" id="PF11373">
    <property type="entry name" value="DUF3175"/>
    <property type="match status" value="1"/>
</dbReference>
<protein>
    <recommendedName>
        <fullName evidence="4">DUF3175 domain-containing protein</fullName>
    </recommendedName>
</protein>
<organism evidence="2 3">
    <name type="scientific">Rhodopseudomonas rhenobacensis</name>
    <dbReference type="NCBI Taxonomy" id="87461"/>
    <lineage>
        <taxon>Bacteria</taxon>
        <taxon>Pseudomonadati</taxon>
        <taxon>Pseudomonadota</taxon>
        <taxon>Alphaproteobacteria</taxon>
        <taxon>Hyphomicrobiales</taxon>
        <taxon>Nitrobacteraceae</taxon>
        <taxon>Rhodopseudomonas</taxon>
    </lineage>
</organism>
<gene>
    <name evidence="2" type="ORF">HNR60_004339</name>
</gene>
<dbReference type="InterPro" id="IPR021513">
    <property type="entry name" value="Phage_RSL1_Orf186"/>
</dbReference>
<evidence type="ECO:0000313" key="2">
    <source>
        <dbReference type="EMBL" id="MBB5049559.1"/>
    </source>
</evidence>
<feature type="compositionally biased region" description="Basic and acidic residues" evidence="1">
    <location>
        <begin position="117"/>
        <end position="136"/>
    </location>
</feature>
<proteinExistence type="predicted"/>
<feature type="compositionally biased region" description="Basic residues" evidence="1">
    <location>
        <begin position="1"/>
        <end position="32"/>
    </location>
</feature>
<sequence length="136" mass="15345">MSKKTSARKTAAKKSSARKTAKRKSSSRKTSARKAPTQKATTRKSASPKRWSQRVTEESDALDLKQGVFTLHDPKKIAASLKRSAETSSRRKTGAYRSALSMLTFYVNRAGKTLPKTQRDRLERAKDELKRQFGRE</sequence>
<accession>A0A7W7Z7X5</accession>
<feature type="region of interest" description="Disordered" evidence="1">
    <location>
        <begin position="1"/>
        <end position="69"/>
    </location>
</feature>
<reference evidence="2 3" key="1">
    <citation type="submission" date="2020-08" db="EMBL/GenBank/DDBJ databases">
        <title>Genomic Encyclopedia of Type Strains, Phase IV (KMG-IV): sequencing the most valuable type-strain genomes for metagenomic binning, comparative biology and taxonomic classification.</title>
        <authorList>
            <person name="Goeker M."/>
        </authorList>
    </citation>
    <scope>NUCLEOTIDE SEQUENCE [LARGE SCALE GENOMIC DNA]</scope>
    <source>
        <strain evidence="2 3">DSM 12706</strain>
    </source>
</reference>
<name>A0A7W7Z7X5_9BRAD</name>
<dbReference type="Proteomes" id="UP000542353">
    <property type="component" value="Unassembled WGS sequence"/>
</dbReference>
<evidence type="ECO:0000256" key="1">
    <source>
        <dbReference type="SAM" id="MobiDB-lite"/>
    </source>
</evidence>
<dbReference type="EMBL" id="JACHIH010000039">
    <property type="protein sequence ID" value="MBB5049559.1"/>
    <property type="molecule type" value="Genomic_DNA"/>
</dbReference>
<dbReference type="RefSeq" id="WP_184261925.1">
    <property type="nucleotide sequence ID" value="NZ_JACHIH010000039.1"/>
</dbReference>
<evidence type="ECO:0000313" key="3">
    <source>
        <dbReference type="Proteomes" id="UP000542353"/>
    </source>
</evidence>
<feature type="region of interest" description="Disordered" evidence="1">
    <location>
        <begin position="111"/>
        <end position="136"/>
    </location>
</feature>